<evidence type="ECO:0000259" key="2">
    <source>
        <dbReference type="Pfam" id="PF00061"/>
    </source>
</evidence>
<feature type="signal peptide" evidence="1">
    <location>
        <begin position="1"/>
        <end position="25"/>
    </location>
</feature>
<protein>
    <submittedName>
        <fullName evidence="4 5">Apolipoprotein D</fullName>
    </submittedName>
</protein>
<reference evidence="4 5" key="1">
    <citation type="submission" date="2025-04" db="UniProtKB">
        <authorList>
            <consortium name="RefSeq"/>
        </authorList>
    </citation>
    <scope>IDENTIFICATION</scope>
    <source>
        <tissue evidence="4 5">Whole organism</tissue>
    </source>
</reference>
<accession>A0A8B7NVW6</accession>
<dbReference type="Proteomes" id="UP000694843">
    <property type="component" value="Unplaced"/>
</dbReference>
<dbReference type="InterPro" id="IPR012674">
    <property type="entry name" value="Calycin"/>
</dbReference>
<dbReference type="KEGG" id="hazt:108673716"/>
<evidence type="ECO:0000313" key="5">
    <source>
        <dbReference type="RefSeq" id="XP_018017083.1"/>
    </source>
</evidence>
<organism evidence="3 4">
    <name type="scientific">Hyalella azteca</name>
    <name type="common">Amphipod</name>
    <dbReference type="NCBI Taxonomy" id="294128"/>
    <lineage>
        <taxon>Eukaryota</taxon>
        <taxon>Metazoa</taxon>
        <taxon>Ecdysozoa</taxon>
        <taxon>Arthropoda</taxon>
        <taxon>Crustacea</taxon>
        <taxon>Multicrustacea</taxon>
        <taxon>Malacostraca</taxon>
        <taxon>Eumalacostraca</taxon>
        <taxon>Peracarida</taxon>
        <taxon>Amphipoda</taxon>
        <taxon>Senticaudata</taxon>
        <taxon>Talitrida</taxon>
        <taxon>Talitroidea</taxon>
        <taxon>Hyalellidae</taxon>
        <taxon>Hyalella</taxon>
    </lineage>
</organism>
<dbReference type="GO" id="GO:0006629">
    <property type="term" value="P:lipid metabolic process"/>
    <property type="evidence" value="ECO:0007669"/>
    <property type="project" value="TreeGrafter"/>
</dbReference>
<dbReference type="RefSeq" id="XP_018017083.1">
    <property type="nucleotide sequence ID" value="XM_018161594.2"/>
</dbReference>
<evidence type="ECO:0000256" key="1">
    <source>
        <dbReference type="SAM" id="SignalP"/>
    </source>
</evidence>
<dbReference type="GO" id="GO:0000302">
    <property type="term" value="P:response to reactive oxygen species"/>
    <property type="evidence" value="ECO:0007669"/>
    <property type="project" value="TreeGrafter"/>
</dbReference>
<proteinExistence type="predicted"/>
<dbReference type="OMA" id="YHLGACP"/>
<gene>
    <name evidence="4 5" type="primary">LOC108673716</name>
</gene>
<evidence type="ECO:0000313" key="4">
    <source>
        <dbReference type="RefSeq" id="XP_018017076.1"/>
    </source>
</evidence>
<name>A0A8B7NVW6_HYAAZ</name>
<dbReference type="Pfam" id="PF00061">
    <property type="entry name" value="Lipocalin"/>
    <property type="match status" value="1"/>
</dbReference>
<dbReference type="RefSeq" id="XP_018017076.1">
    <property type="nucleotide sequence ID" value="XM_018161587.2"/>
</dbReference>
<dbReference type="OrthoDB" id="6359662at2759"/>
<keyword evidence="1" id="KW-0732">Signal</keyword>
<feature type="chain" id="PRO_5044664398" evidence="1">
    <location>
        <begin position="26"/>
        <end position="245"/>
    </location>
</feature>
<dbReference type="Gene3D" id="2.40.128.20">
    <property type="match status" value="1"/>
</dbReference>
<dbReference type="InterPro" id="IPR000566">
    <property type="entry name" value="Lipocln_cytosolic_FA-bd_dom"/>
</dbReference>
<feature type="domain" description="Lipocalin/cytosolic fatty-acid binding" evidence="2">
    <location>
        <begin position="73"/>
        <end position="195"/>
    </location>
</feature>
<dbReference type="PANTHER" id="PTHR10612:SF49">
    <property type="entry name" value="APOLIPOPROTEIN D-LIKE PROTEIN"/>
    <property type="match status" value="1"/>
</dbReference>
<evidence type="ECO:0000313" key="3">
    <source>
        <dbReference type="Proteomes" id="UP000694843"/>
    </source>
</evidence>
<dbReference type="PANTHER" id="PTHR10612">
    <property type="entry name" value="APOLIPOPROTEIN D"/>
    <property type="match status" value="1"/>
</dbReference>
<dbReference type="SUPFAM" id="SSF50814">
    <property type="entry name" value="Lipocalins"/>
    <property type="match status" value="1"/>
</dbReference>
<sequence>MKQAMTAVNPVMAVVLLLTLGSAAGHKLGIGPCPDVPSMKSFDVNQFFGKWFINEVYANINTCMTLTFAAIPNSTTEIKATQGRQLPALDAVNVKHTTTYVGTIITGPQEAPAKMTIKWPLSGAILGRMAYTVIDTDYKNYALTYECRSFLFGRYYSATILTRETLLDPTVMEEVKKKAAEAGLDTSLFKVVSQKTCTAPGEGIDFSQHEDAYNLLGLISDDKLQAIKTDAQLIEILGHKPPAQP</sequence>
<dbReference type="GO" id="GO:0005737">
    <property type="term" value="C:cytoplasm"/>
    <property type="evidence" value="ECO:0007669"/>
    <property type="project" value="TreeGrafter"/>
</dbReference>
<dbReference type="AlphaFoldDB" id="A0A8B7NVW6"/>
<keyword evidence="3" id="KW-1185">Reference proteome</keyword>
<dbReference type="GeneID" id="108673716"/>